<proteinExistence type="predicted"/>
<keyword evidence="2" id="KW-1185">Reference proteome</keyword>
<reference evidence="1 2" key="1">
    <citation type="submission" date="2014-01" db="EMBL/GenBank/DDBJ databases">
        <title>Comparative genomics of Petrotoga.</title>
        <authorList>
            <person name="Chow K."/>
            <person name="Charchuk R."/>
            <person name="Nesbo C.L."/>
        </authorList>
    </citation>
    <scope>NUCLEOTIDE SEQUENCE [LARGE SCALE GENOMIC DNA]</scope>
    <source>
        <strain evidence="1 2">DSM 16923</strain>
    </source>
</reference>
<sequence length="98" mass="11392">MERTTFRLVNAVEKKLVEKFKIDTDQNKQLGQIINAAYPDEKDIAQIRNRIRLTSKKTLINEFNHFQGNLSIFQPAIDITDQALDKERVDITNFVNSL</sequence>
<protein>
    <submittedName>
        <fullName evidence="1">Uncharacterized protein</fullName>
    </submittedName>
</protein>
<name>A0A2S5EJ98_9BACT</name>
<evidence type="ECO:0000313" key="1">
    <source>
        <dbReference type="EMBL" id="POZ93200.1"/>
    </source>
</evidence>
<gene>
    <name evidence="1" type="ORF">AA81_03000</name>
</gene>
<organism evidence="1 2">
    <name type="scientific">Petrotoga halophila DSM 16923</name>
    <dbReference type="NCBI Taxonomy" id="1122953"/>
    <lineage>
        <taxon>Bacteria</taxon>
        <taxon>Thermotogati</taxon>
        <taxon>Thermotogota</taxon>
        <taxon>Thermotogae</taxon>
        <taxon>Petrotogales</taxon>
        <taxon>Petrotogaceae</taxon>
        <taxon>Petrotoga</taxon>
    </lineage>
</organism>
<dbReference type="RefSeq" id="WP_103898159.1">
    <property type="nucleotide sequence ID" value="NZ_JALY01000062.1"/>
</dbReference>
<accession>A0A2S5EJ98</accession>
<dbReference type="AlphaFoldDB" id="A0A2S5EJ98"/>
<comment type="caution">
    <text evidence="1">The sequence shown here is derived from an EMBL/GenBank/DDBJ whole genome shotgun (WGS) entry which is preliminary data.</text>
</comment>
<dbReference type="EMBL" id="JALY01000062">
    <property type="protein sequence ID" value="POZ93200.1"/>
    <property type="molecule type" value="Genomic_DNA"/>
</dbReference>
<dbReference type="Proteomes" id="UP000236950">
    <property type="component" value="Unassembled WGS sequence"/>
</dbReference>
<evidence type="ECO:0000313" key="2">
    <source>
        <dbReference type="Proteomes" id="UP000236950"/>
    </source>
</evidence>